<evidence type="ECO:0000256" key="1">
    <source>
        <dbReference type="SAM" id="MobiDB-lite"/>
    </source>
</evidence>
<dbReference type="AlphaFoldDB" id="A0ABC9X3H0"/>
<accession>A0ABC9X3H0</accession>
<evidence type="ECO:0000313" key="3">
    <source>
        <dbReference type="Proteomes" id="UP001623348"/>
    </source>
</evidence>
<dbReference type="EMBL" id="BAAFJT010000007">
    <property type="protein sequence ID" value="GAB0191991.1"/>
    <property type="molecule type" value="Genomic_DNA"/>
</dbReference>
<protein>
    <submittedName>
        <fullName evidence="2">Uncharacterized protein</fullName>
    </submittedName>
</protein>
<organism evidence="2 3">
    <name type="scientific">Grus japonensis</name>
    <name type="common">Japanese crane</name>
    <name type="synonym">Red-crowned crane</name>
    <dbReference type="NCBI Taxonomy" id="30415"/>
    <lineage>
        <taxon>Eukaryota</taxon>
        <taxon>Metazoa</taxon>
        <taxon>Chordata</taxon>
        <taxon>Craniata</taxon>
        <taxon>Vertebrata</taxon>
        <taxon>Euteleostomi</taxon>
        <taxon>Archelosauria</taxon>
        <taxon>Archosauria</taxon>
        <taxon>Dinosauria</taxon>
        <taxon>Saurischia</taxon>
        <taxon>Theropoda</taxon>
        <taxon>Coelurosauria</taxon>
        <taxon>Aves</taxon>
        <taxon>Neognathae</taxon>
        <taxon>Neoaves</taxon>
        <taxon>Gruiformes</taxon>
        <taxon>Gruidae</taxon>
        <taxon>Grus</taxon>
    </lineage>
</organism>
<name>A0ABC9X3H0_GRUJA</name>
<reference evidence="2 3" key="1">
    <citation type="submission" date="2024-06" db="EMBL/GenBank/DDBJ databases">
        <title>The draft genome of Grus japonensis, version 3.</title>
        <authorList>
            <person name="Nabeshima K."/>
            <person name="Suzuki S."/>
            <person name="Onuma M."/>
        </authorList>
    </citation>
    <scope>NUCLEOTIDE SEQUENCE [LARGE SCALE GENOMIC DNA]</scope>
    <source>
        <strain evidence="2 3">451A</strain>
    </source>
</reference>
<proteinExistence type="predicted"/>
<feature type="region of interest" description="Disordered" evidence="1">
    <location>
        <begin position="25"/>
        <end position="46"/>
    </location>
</feature>
<evidence type="ECO:0000313" key="2">
    <source>
        <dbReference type="EMBL" id="GAB0191991.1"/>
    </source>
</evidence>
<sequence>MNRAEMRSSANISLLRLASFGQMFKKDSSRTGTRDTGTGSWRGGKSIARARREQHETLCPSESVLRILNF</sequence>
<gene>
    <name evidence="2" type="ORF">GRJ2_001664400</name>
</gene>
<comment type="caution">
    <text evidence="2">The sequence shown here is derived from an EMBL/GenBank/DDBJ whole genome shotgun (WGS) entry which is preliminary data.</text>
</comment>
<dbReference type="Proteomes" id="UP001623348">
    <property type="component" value="Unassembled WGS sequence"/>
</dbReference>
<keyword evidence="3" id="KW-1185">Reference proteome</keyword>